<name>A0A6J5PZ22_9CAUD</name>
<evidence type="ECO:0000313" key="1">
    <source>
        <dbReference type="EMBL" id="CAB4175416.1"/>
    </source>
</evidence>
<gene>
    <name evidence="1" type="ORF">UFOVP972_179</name>
</gene>
<organism evidence="1">
    <name type="scientific">uncultured Caudovirales phage</name>
    <dbReference type="NCBI Taxonomy" id="2100421"/>
    <lineage>
        <taxon>Viruses</taxon>
        <taxon>Duplodnaviria</taxon>
        <taxon>Heunggongvirae</taxon>
        <taxon>Uroviricota</taxon>
        <taxon>Caudoviricetes</taxon>
        <taxon>Peduoviridae</taxon>
        <taxon>Maltschvirus</taxon>
        <taxon>Maltschvirus maltsch</taxon>
    </lineage>
</organism>
<protein>
    <submittedName>
        <fullName evidence="1">Uncharacterized protein</fullName>
    </submittedName>
</protein>
<proteinExistence type="predicted"/>
<accession>A0A6J5PZ22</accession>
<reference evidence="1" key="1">
    <citation type="submission" date="2020-05" db="EMBL/GenBank/DDBJ databases">
        <authorList>
            <person name="Chiriac C."/>
            <person name="Salcher M."/>
            <person name="Ghai R."/>
            <person name="Kavagutti S V."/>
        </authorList>
    </citation>
    <scope>NUCLEOTIDE SEQUENCE</scope>
</reference>
<sequence length="191" mass="23342">MEEYTRKQNHNIAVFMEDFYDTGLEPSYYIRKNKEYKIEEAQYHSSWDWLMTVVDKIEELGFRVYLDKYSCQIYRKDLEFPNNFIIDADFQEDRLANAFDGISAFAEWWNRKPRKSPALKKNSELRREIDEFVNEWLLEKVAFKEEKVFETELRPGKTRKWYPVHPKESPNRPHCEEMMKARLFQLFRLAE</sequence>
<dbReference type="EMBL" id="LR796923">
    <property type="protein sequence ID" value="CAB4175416.1"/>
    <property type="molecule type" value="Genomic_DNA"/>
</dbReference>